<dbReference type="AlphaFoldDB" id="A0AAV5KCK6"/>
<comment type="caution">
    <text evidence="1">The sequence shown here is derived from an EMBL/GenBank/DDBJ whole genome shotgun (WGS) entry which is preliminary data.</text>
</comment>
<organism evidence="1 2">
    <name type="scientific">Rubroshorea leprosula</name>
    <dbReference type="NCBI Taxonomy" id="152421"/>
    <lineage>
        <taxon>Eukaryota</taxon>
        <taxon>Viridiplantae</taxon>
        <taxon>Streptophyta</taxon>
        <taxon>Embryophyta</taxon>
        <taxon>Tracheophyta</taxon>
        <taxon>Spermatophyta</taxon>
        <taxon>Magnoliopsida</taxon>
        <taxon>eudicotyledons</taxon>
        <taxon>Gunneridae</taxon>
        <taxon>Pentapetalae</taxon>
        <taxon>rosids</taxon>
        <taxon>malvids</taxon>
        <taxon>Malvales</taxon>
        <taxon>Dipterocarpaceae</taxon>
        <taxon>Rubroshorea</taxon>
    </lineage>
</organism>
<gene>
    <name evidence="1" type="ORF">SLEP1_g32222</name>
</gene>
<keyword evidence="2" id="KW-1185">Reference proteome</keyword>
<proteinExistence type="predicted"/>
<dbReference type="Proteomes" id="UP001054252">
    <property type="component" value="Unassembled WGS sequence"/>
</dbReference>
<evidence type="ECO:0000313" key="1">
    <source>
        <dbReference type="EMBL" id="GKV22342.1"/>
    </source>
</evidence>
<accession>A0AAV5KCK6</accession>
<evidence type="ECO:0000313" key="2">
    <source>
        <dbReference type="Proteomes" id="UP001054252"/>
    </source>
</evidence>
<dbReference type="EMBL" id="BPVZ01000060">
    <property type="protein sequence ID" value="GKV22342.1"/>
    <property type="molecule type" value="Genomic_DNA"/>
</dbReference>
<protein>
    <submittedName>
        <fullName evidence="1">Uncharacterized protein</fullName>
    </submittedName>
</protein>
<reference evidence="1 2" key="1">
    <citation type="journal article" date="2021" name="Commun. Biol.">
        <title>The genome of Shorea leprosula (Dipterocarpaceae) highlights the ecological relevance of drought in aseasonal tropical rainforests.</title>
        <authorList>
            <person name="Ng K.K.S."/>
            <person name="Kobayashi M.J."/>
            <person name="Fawcett J.A."/>
            <person name="Hatakeyama M."/>
            <person name="Paape T."/>
            <person name="Ng C.H."/>
            <person name="Ang C.C."/>
            <person name="Tnah L.H."/>
            <person name="Lee C.T."/>
            <person name="Nishiyama T."/>
            <person name="Sese J."/>
            <person name="O'Brien M.J."/>
            <person name="Copetti D."/>
            <person name="Mohd Noor M.I."/>
            <person name="Ong R.C."/>
            <person name="Putra M."/>
            <person name="Sireger I.Z."/>
            <person name="Indrioko S."/>
            <person name="Kosugi Y."/>
            <person name="Izuno A."/>
            <person name="Isagi Y."/>
            <person name="Lee S.L."/>
            <person name="Shimizu K.K."/>
        </authorList>
    </citation>
    <scope>NUCLEOTIDE SEQUENCE [LARGE SCALE GENOMIC DNA]</scope>
    <source>
        <strain evidence="1">214</strain>
    </source>
</reference>
<sequence>MAGKVMENWKLKNAELQWRSNIKSGEAMETGFESGEPIEIGEWRKNNQILLVLEKVGNQDEAMEDESFEAMQNVFSSDSTHKNNDDVAARDKVVDEPSVNLPIYMNDMYSLLEMPRMNCKDRGKDSKGVLCVENGPEKINTQNGLDEESLESLYVTNEPIEKINPRFDGDTLQDCEKAQFIENHVKMDNKEDSCEGQKGTLSRDLSFKSDGEVERDQEKSLWEGLESDSERLEEWMERRKRCSLKKRKARKAQSCASMYRSALIIF</sequence>
<name>A0AAV5KCK6_9ROSI</name>